<reference evidence="1 2" key="1">
    <citation type="submission" date="2023-11" db="EMBL/GenBank/DDBJ databases">
        <title>Coraliomargarita sp. nov., isolated from marine algae.</title>
        <authorList>
            <person name="Lee J.K."/>
            <person name="Baek J.H."/>
            <person name="Kim J.M."/>
            <person name="Choi D.G."/>
            <person name="Jeon C.O."/>
        </authorList>
    </citation>
    <scope>NUCLEOTIDE SEQUENCE [LARGE SCALE GENOMIC DNA]</scope>
    <source>
        <strain evidence="1 2">J2-16</strain>
    </source>
</reference>
<gene>
    <name evidence="1" type="ORF">SH580_14065</name>
</gene>
<evidence type="ECO:0000313" key="1">
    <source>
        <dbReference type="EMBL" id="WPJ94556.1"/>
    </source>
</evidence>
<name>A0ABZ0REU8_9BACT</name>
<sequence length="41" mass="4808">MSDTLELEPREAQPFTRETTMVYLHVMEDQKDQTLSPLDVL</sequence>
<organism evidence="1 2">
    <name type="scientific">Coraliomargarita algicola</name>
    <dbReference type="NCBI Taxonomy" id="3092156"/>
    <lineage>
        <taxon>Bacteria</taxon>
        <taxon>Pseudomonadati</taxon>
        <taxon>Verrucomicrobiota</taxon>
        <taxon>Opitutia</taxon>
        <taxon>Puniceicoccales</taxon>
        <taxon>Coraliomargaritaceae</taxon>
        <taxon>Coraliomargarita</taxon>
    </lineage>
</organism>
<dbReference type="Proteomes" id="UP001324993">
    <property type="component" value="Chromosome"/>
</dbReference>
<protein>
    <submittedName>
        <fullName evidence="1">Uncharacterized protein</fullName>
    </submittedName>
</protein>
<proteinExistence type="predicted"/>
<accession>A0ABZ0REU8</accession>
<keyword evidence="2" id="KW-1185">Reference proteome</keyword>
<dbReference type="RefSeq" id="WP_319831480.1">
    <property type="nucleotide sequence ID" value="NZ_CP138858.1"/>
</dbReference>
<evidence type="ECO:0000313" key="2">
    <source>
        <dbReference type="Proteomes" id="UP001324993"/>
    </source>
</evidence>
<dbReference type="EMBL" id="CP138858">
    <property type="protein sequence ID" value="WPJ94556.1"/>
    <property type="molecule type" value="Genomic_DNA"/>
</dbReference>